<dbReference type="Gene3D" id="2.60.120.260">
    <property type="entry name" value="Galactose-binding domain-like"/>
    <property type="match status" value="1"/>
</dbReference>
<dbReference type="InterPro" id="IPR036116">
    <property type="entry name" value="FN3_sf"/>
</dbReference>
<dbReference type="SUPFAM" id="SSF49785">
    <property type="entry name" value="Galactose-binding domain-like"/>
    <property type="match status" value="1"/>
</dbReference>
<evidence type="ECO:0000313" key="5">
    <source>
        <dbReference type="EMBL" id="GBP16839.1"/>
    </source>
</evidence>
<dbReference type="InterPro" id="IPR000421">
    <property type="entry name" value="FA58C"/>
</dbReference>
<evidence type="ECO:0000256" key="2">
    <source>
        <dbReference type="RuleBase" id="RU361185"/>
    </source>
</evidence>
<dbReference type="STRING" id="151549.A0A4C1TS80"/>
<name>A0A4C1TS80_EUMVA</name>
<proteinExistence type="inferred from homology"/>
<dbReference type="Proteomes" id="UP000299102">
    <property type="component" value="Unassembled WGS sequence"/>
</dbReference>
<dbReference type="InterPro" id="IPR003961">
    <property type="entry name" value="FN3_dom"/>
</dbReference>
<organism evidence="5 6">
    <name type="scientific">Eumeta variegata</name>
    <name type="common">Bagworm moth</name>
    <name type="synonym">Eumeta japonica</name>
    <dbReference type="NCBI Taxonomy" id="151549"/>
    <lineage>
        <taxon>Eukaryota</taxon>
        <taxon>Metazoa</taxon>
        <taxon>Ecdysozoa</taxon>
        <taxon>Arthropoda</taxon>
        <taxon>Hexapoda</taxon>
        <taxon>Insecta</taxon>
        <taxon>Pterygota</taxon>
        <taxon>Neoptera</taxon>
        <taxon>Endopterygota</taxon>
        <taxon>Lepidoptera</taxon>
        <taxon>Glossata</taxon>
        <taxon>Ditrysia</taxon>
        <taxon>Tineoidea</taxon>
        <taxon>Psychidae</taxon>
        <taxon>Oiketicinae</taxon>
        <taxon>Eumeta</taxon>
    </lineage>
</organism>
<feature type="domain" description="Fibronectin type-III" evidence="4">
    <location>
        <begin position="844"/>
        <end position="925"/>
    </location>
</feature>
<dbReference type="Pfam" id="PF13802">
    <property type="entry name" value="Gal_mutarotas_2"/>
    <property type="match status" value="1"/>
</dbReference>
<dbReference type="SUPFAM" id="SSF51445">
    <property type="entry name" value="(Trans)glycosidases"/>
    <property type="match status" value="1"/>
</dbReference>
<keyword evidence="2" id="KW-0326">Glycosidase</keyword>
<dbReference type="Pfam" id="PF21365">
    <property type="entry name" value="Glyco_hydro_31_3rd"/>
    <property type="match status" value="1"/>
</dbReference>
<keyword evidence="2" id="KW-0378">Hydrolase</keyword>
<dbReference type="Pfam" id="PF00754">
    <property type="entry name" value="F5_F8_type_C"/>
    <property type="match status" value="1"/>
</dbReference>
<dbReference type="GO" id="GO:0090599">
    <property type="term" value="F:alpha-glucosidase activity"/>
    <property type="evidence" value="ECO:0007669"/>
    <property type="project" value="UniProtKB-ARBA"/>
</dbReference>
<dbReference type="OrthoDB" id="1334205at2759"/>
<keyword evidence="6" id="KW-1185">Reference proteome</keyword>
<dbReference type="Gene3D" id="2.60.40.1180">
    <property type="entry name" value="Golgi alpha-mannosidase II"/>
    <property type="match status" value="2"/>
</dbReference>
<gene>
    <name evidence="5" type="ORF">EVAR_13220_1</name>
</gene>
<dbReference type="InterPro" id="IPR000595">
    <property type="entry name" value="cNMP-bd_dom"/>
</dbReference>
<dbReference type="InterPro" id="IPR000322">
    <property type="entry name" value="Glyco_hydro_31_TIM"/>
</dbReference>
<evidence type="ECO:0000259" key="3">
    <source>
        <dbReference type="PROSITE" id="PS50042"/>
    </source>
</evidence>
<evidence type="ECO:0000256" key="1">
    <source>
        <dbReference type="ARBA" id="ARBA00007806"/>
    </source>
</evidence>
<dbReference type="GO" id="GO:0030246">
    <property type="term" value="F:carbohydrate binding"/>
    <property type="evidence" value="ECO:0007669"/>
    <property type="project" value="InterPro"/>
</dbReference>
<dbReference type="InterPro" id="IPR048395">
    <property type="entry name" value="Glyco_hydro_31_C"/>
</dbReference>
<evidence type="ECO:0000259" key="4">
    <source>
        <dbReference type="PROSITE" id="PS50853"/>
    </source>
</evidence>
<dbReference type="InterPro" id="IPR013783">
    <property type="entry name" value="Ig-like_fold"/>
</dbReference>
<dbReference type="InterPro" id="IPR017853">
    <property type="entry name" value="GH"/>
</dbReference>
<dbReference type="SUPFAM" id="SSF74650">
    <property type="entry name" value="Galactose mutarotase-like"/>
    <property type="match status" value="1"/>
</dbReference>
<dbReference type="InterPro" id="IPR033403">
    <property type="entry name" value="DUF5110"/>
</dbReference>
<dbReference type="AlphaFoldDB" id="A0A4C1TS80"/>
<dbReference type="InterPro" id="IPR008979">
    <property type="entry name" value="Galactose-bd-like_sf"/>
</dbReference>
<dbReference type="Gene3D" id="2.60.40.10">
    <property type="entry name" value="Immunoglobulins"/>
    <property type="match status" value="1"/>
</dbReference>
<sequence length="1069" mass="122174">MDLNEKLLGGIKDIRKTKCNYFIEYETGEKAILWFINDHVFRYHMSPTGNFPEFPTPNDPTHIAKITVKNIKDYDRESFEKSKIEDDIAEYRIATRNINIHFNKFKGTIGVIDKRTNKQVLSEAKPVSYNGTETIQTLSQDNNEYFFGGGMQNGRFTHKNNAIEILNTNNWVDGGVASPCPFYWSTAGYGVLRNTWRPGTYDFGTTDRAVIRTSHREITIDAFYFVSLEPKDILRDYFDLTGKPILMPMYSFYEAHLNAFNRDYWVEVSKDENGAILFEDGKYYKCFQPQNLDGREGILESLNGEKDNYQFSARAMVDRYEKHDLPLGWFVPNDGYGCGYGQTDSLDGDIQNLKKFGDYSRKKGVELSVWTESNLHPADPANPKKGERDLRKELEVAGAVALKCDVAWIGSGYSFALNAIEDAADVFVKQTRDAVRPMIITVDGWAGTQRYAGVWSGDQRGGEWEYIRFHIPTYIGSGLSGMPNIGSDMDGIYAGGDRKVNIRDFQWKAFTPIQLVMDGWGWVPKAPFSFDDEVTRLNRAYLKLKSMLMPYNYNLSHEAIEGLPMVRAMCLEFPNEIPAFTKHSQYQYMWGPNILVAPIYNDDEDEKENSIRNGIYLPDSNQIWIDFLTGEKYQGGRTLYGMKVPLWKIPVFIKNGSILPMANANNNPYQIKKELRIFNLYPNGESSFEVYEDDGISNYYLNGESASTDVKTLVTDDNDLFITIDKTEGTYKGMIKGRSTHINLMVSEAPKNIKIAIGGTSLAIKKMNSKDEFDINENVYYYDENYILNPYLDELDGEHSQKFFLIKIGKIDVTEADIQIKITGFFNKGRIFGSNTDIIDSLICPCDINVADIAPTSIILEWGNILNASYYEIEKDGILFTQMNGTSIKFDYLDYNSTHKFRLRSVNDNGISGWSDFIEVTTKDDPYKNVINGVGVTCNLPSQPSQEIWHLTDNDFGSLWHTDWGTEGTFCDHELLILSFDLKNIYAIDKIEYYPRVDAGNGTILEFKWKSSRDGEEWHDSVTPVNWRQDSSVKVLELNGREMRFFKMMISKTVGNFGSGRAMLFYKTE</sequence>
<dbReference type="GO" id="GO:0005975">
    <property type="term" value="P:carbohydrate metabolic process"/>
    <property type="evidence" value="ECO:0007669"/>
    <property type="project" value="InterPro"/>
</dbReference>
<dbReference type="EMBL" id="BGZK01000082">
    <property type="protein sequence ID" value="GBP16839.1"/>
    <property type="molecule type" value="Genomic_DNA"/>
</dbReference>
<dbReference type="InterPro" id="IPR025887">
    <property type="entry name" value="Glyco_hydro_31_N_dom"/>
</dbReference>
<protein>
    <submittedName>
        <fullName evidence="5">Alpha-glucosidase 2</fullName>
    </submittedName>
</protein>
<dbReference type="PANTHER" id="PTHR22762">
    <property type="entry name" value="ALPHA-GLUCOSIDASE"/>
    <property type="match status" value="1"/>
</dbReference>
<reference evidence="5 6" key="1">
    <citation type="journal article" date="2019" name="Commun. Biol.">
        <title>The bagworm genome reveals a unique fibroin gene that provides high tensile strength.</title>
        <authorList>
            <person name="Kono N."/>
            <person name="Nakamura H."/>
            <person name="Ohtoshi R."/>
            <person name="Tomita M."/>
            <person name="Numata K."/>
            <person name="Arakawa K."/>
        </authorList>
    </citation>
    <scope>NUCLEOTIDE SEQUENCE [LARGE SCALE GENOMIC DNA]</scope>
</reference>
<dbReference type="SUPFAM" id="SSF51011">
    <property type="entry name" value="Glycosyl hydrolase domain"/>
    <property type="match status" value="1"/>
</dbReference>
<comment type="similarity">
    <text evidence="1 2">Belongs to the glycosyl hydrolase 31 family.</text>
</comment>
<dbReference type="PROSITE" id="PS50853">
    <property type="entry name" value="FN3"/>
    <property type="match status" value="1"/>
</dbReference>
<dbReference type="PANTHER" id="PTHR22762:SF166">
    <property type="entry name" value="ALPHA-GLUCOSIDASE"/>
    <property type="match status" value="1"/>
</dbReference>
<dbReference type="SUPFAM" id="SSF49265">
    <property type="entry name" value="Fibronectin type III"/>
    <property type="match status" value="1"/>
</dbReference>
<dbReference type="InterPro" id="IPR013780">
    <property type="entry name" value="Glyco_hydro_b"/>
</dbReference>
<comment type="caution">
    <text evidence="5">The sequence shown here is derived from an EMBL/GenBank/DDBJ whole genome shotgun (WGS) entry which is preliminary data.</text>
</comment>
<dbReference type="CDD" id="cd00063">
    <property type="entry name" value="FN3"/>
    <property type="match status" value="1"/>
</dbReference>
<dbReference type="Pfam" id="PF17137">
    <property type="entry name" value="DUF5110"/>
    <property type="match status" value="1"/>
</dbReference>
<feature type="domain" description="Cyclic nucleotide-binding" evidence="3">
    <location>
        <begin position="797"/>
        <end position="833"/>
    </location>
</feature>
<dbReference type="CDD" id="cd14752">
    <property type="entry name" value="GH31_N"/>
    <property type="match status" value="1"/>
</dbReference>
<dbReference type="Gene3D" id="3.20.20.80">
    <property type="entry name" value="Glycosidases"/>
    <property type="match status" value="1"/>
</dbReference>
<accession>A0A4C1TS80</accession>
<dbReference type="Gene3D" id="2.60.40.1760">
    <property type="entry name" value="glycosyl hydrolase (family 31)"/>
    <property type="match status" value="1"/>
</dbReference>
<dbReference type="Pfam" id="PF01055">
    <property type="entry name" value="Glyco_hydro_31_2nd"/>
    <property type="match status" value="1"/>
</dbReference>
<evidence type="ECO:0000313" key="6">
    <source>
        <dbReference type="Proteomes" id="UP000299102"/>
    </source>
</evidence>
<dbReference type="InterPro" id="IPR011013">
    <property type="entry name" value="Gal_mutarotase_sf_dom"/>
</dbReference>
<dbReference type="PROSITE" id="PS50042">
    <property type="entry name" value="CNMP_BINDING_3"/>
    <property type="match status" value="1"/>
</dbReference>